<evidence type="ECO:0000313" key="3">
    <source>
        <dbReference type="EMBL" id="VEI12803.1"/>
    </source>
</evidence>
<dbReference type="Proteomes" id="UP000269542">
    <property type="component" value="Chromosome"/>
</dbReference>
<evidence type="ECO:0000256" key="1">
    <source>
        <dbReference type="SAM" id="MobiDB-lite"/>
    </source>
</evidence>
<dbReference type="Gene3D" id="3.30.420.40">
    <property type="match status" value="2"/>
</dbReference>
<evidence type="ECO:0000313" key="4">
    <source>
        <dbReference type="Proteomes" id="UP000269542"/>
    </source>
</evidence>
<dbReference type="EMBL" id="LR134476">
    <property type="protein sequence ID" value="VEI12803.1"/>
    <property type="molecule type" value="Genomic_DNA"/>
</dbReference>
<dbReference type="SUPFAM" id="SSF53067">
    <property type="entry name" value="Actin-like ATPase domain"/>
    <property type="match status" value="2"/>
</dbReference>
<dbReference type="PANTHER" id="PTHR11735">
    <property type="entry name" value="TRNA N6-ADENOSINE THREONYLCARBAMOYLTRANSFERASE"/>
    <property type="match status" value="1"/>
</dbReference>
<dbReference type="InterPro" id="IPR022496">
    <property type="entry name" value="T6A_TsaB"/>
</dbReference>
<accession>A0A448PCZ0</accession>
<dbReference type="InterPro" id="IPR043129">
    <property type="entry name" value="ATPase_NBD"/>
</dbReference>
<dbReference type="GO" id="GO:0005829">
    <property type="term" value="C:cytosol"/>
    <property type="evidence" value="ECO:0007669"/>
    <property type="project" value="TreeGrafter"/>
</dbReference>
<dbReference type="InterPro" id="IPR000905">
    <property type="entry name" value="Gcp-like_dom"/>
</dbReference>
<sequence length="232" mass="24734">MHYLTIDTSTTIVVGVCQVHMGEFRELAVSSSDSTREHAEKLAPLVREVMEKTGIDAPDAVIVGTGPGAFTGLRAGLVTARTLARAWGVPVYGVSSLEVVGLAAADRGAQEIVPMIDARRREVYAMRLRPMGADDVTPLAPYSVMKPADLTQILGRQPAVVATTNPDLYPELGEEPGAEREVVQISPAVMARLVESRLARIAAGEELTLDTEPLYLRRPDTHGGSPQPAATA</sequence>
<dbReference type="RefSeq" id="WP_164712301.1">
    <property type="nucleotide sequence ID" value="NZ_LR134476.1"/>
</dbReference>
<dbReference type="KEGG" id="tbw:NCTC13354_00497"/>
<dbReference type="AlphaFoldDB" id="A0A448PCZ0"/>
<evidence type="ECO:0000259" key="2">
    <source>
        <dbReference type="Pfam" id="PF00814"/>
    </source>
</evidence>
<dbReference type="NCBIfam" id="TIGR03725">
    <property type="entry name" value="T6A_YeaZ"/>
    <property type="match status" value="1"/>
</dbReference>
<dbReference type="GO" id="GO:0002949">
    <property type="term" value="P:tRNA threonylcarbamoyladenosine modification"/>
    <property type="evidence" value="ECO:0007669"/>
    <property type="project" value="InterPro"/>
</dbReference>
<gene>
    <name evidence="3" type="primary">yeaZ</name>
    <name evidence="3" type="ORF">NCTC13354_00497</name>
</gene>
<proteinExistence type="predicted"/>
<protein>
    <submittedName>
        <fullName evidence="3">UGMP family protein</fullName>
    </submittedName>
</protein>
<organism evidence="3 4">
    <name type="scientific">Trueperella bialowiezensis</name>
    <dbReference type="NCBI Taxonomy" id="312285"/>
    <lineage>
        <taxon>Bacteria</taxon>
        <taxon>Bacillati</taxon>
        <taxon>Actinomycetota</taxon>
        <taxon>Actinomycetes</taxon>
        <taxon>Actinomycetales</taxon>
        <taxon>Actinomycetaceae</taxon>
        <taxon>Trueperella</taxon>
    </lineage>
</organism>
<feature type="domain" description="Gcp-like" evidence="2">
    <location>
        <begin position="34"/>
        <end position="151"/>
    </location>
</feature>
<dbReference type="PANTHER" id="PTHR11735:SF11">
    <property type="entry name" value="TRNA THREONYLCARBAMOYLADENOSINE BIOSYNTHESIS PROTEIN TSAB"/>
    <property type="match status" value="1"/>
</dbReference>
<name>A0A448PCZ0_9ACTO</name>
<dbReference type="Pfam" id="PF00814">
    <property type="entry name" value="TsaD"/>
    <property type="match status" value="1"/>
</dbReference>
<reference evidence="3 4" key="1">
    <citation type="submission" date="2018-12" db="EMBL/GenBank/DDBJ databases">
        <authorList>
            <consortium name="Pathogen Informatics"/>
        </authorList>
    </citation>
    <scope>NUCLEOTIDE SEQUENCE [LARGE SCALE GENOMIC DNA]</scope>
    <source>
        <strain evidence="3 4">NCTC13354</strain>
    </source>
</reference>
<feature type="region of interest" description="Disordered" evidence="1">
    <location>
        <begin position="212"/>
        <end position="232"/>
    </location>
</feature>
<keyword evidence="4" id="KW-1185">Reference proteome</keyword>